<keyword evidence="2" id="KW-0812">Transmembrane</keyword>
<dbReference type="Pfam" id="PF03816">
    <property type="entry name" value="LytR_cpsA_psr"/>
    <property type="match status" value="1"/>
</dbReference>
<dbReference type="EMBL" id="LBQX01000019">
    <property type="protein sequence ID" value="KKP86580.1"/>
    <property type="molecule type" value="Genomic_DNA"/>
</dbReference>
<evidence type="ECO:0000313" key="5">
    <source>
        <dbReference type="Proteomes" id="UP000034536"/>
    </source>
</evidence>
<accession>A0A0G0FGL3</accession>
<comment type="caution">
    <text evidence="4">The sequence shown here is derived from an EMBL/GenBank/DDBJ whole genome shotgun (WGS) entry which is preliminary data.</text>
</comment>
<dbReference type="AlphaFoldDB" id="A0A0G0FGL3"/>
<evidence type="ECO:0000313" key="4">
    <source>
        <dbReference type="EMBL" id="KKP86580.1"/>
    </source>
</evidence>
<dbReference type="Gene3D" id="3.40.630.190">
    <property type="entry name" value="LCP protein"/>
    <property type="match status" value="1"/>
</dbReference>
<dbReference type="InterPro" id="IPR050922">
    <property type="entry name" value="LytR/CpsA/Psr_CW_biosynth"/>
</dbReference>
<keyword evidence="2" id="KW-1133">Transmembrane helix</keyword>
<reference evidence="4 5" key="1">
    <citation type="journal article" date="2015" name="Nature">
        <title>rRNA introns, odd ribosomes, and small enigmatic genomes across a large radiation of phyla.</title>
        <authorList>
            <person name="Brown C.T."/>
            <person name="Hug L.A."/>
            <person name="Thomas B.C."/>
            <person name="Sharon I."/>
            <person name="Castelle C.J."/>
            <person name="Singh A."/>
            <person name="Wilkins M.J."/>
            <person name="Williams K.H."/>
            <person name="Banfield J.F."/>
        </authorList>
    </citation>
    <scope>NUCLEOTIDE SEQUENCE [LARGE SCALE GENOMIC DNA]</scope>
</reference>
<organism evidence="4 5">
    <name type="scientific">Candidatus Roizmanbacteria bacterium GW2011_GWA2_35_8</name>
    <dbReference type="NCBI Taxonomy" id="1618479"/>
    <lineage>
        <taxon>Bacteria</taxon>
        <taxon>Candidatus Roizmaniibacteriota</taxon>
    </lineage>
</organism>
<gene>
    <name evidence="4" type="ORF">UR89_C0019G0014</name>
</gene>
<feature type="domain" description="Cell envelope-related transcriptional attenuator" evidence="3">
    <location>
        <begin position="73"/>
        <end position="243"/>
    </location>
</feature>
<dbReference type="PANTHER" id="PTHR33392">
    <property type="entry name" value="POLYISOPRENYL-TEICHOIC ACID--PEPTIDOGLYCAN TEICHOIC ACID TRANSFERASE TAGU"/>
    <property type="match status" value="1"/>
</dbReference>
<keyword evidence="2" id="KW-0472">Membrane</keyword>
<evidence type="ECO:0000259" key="3">
    <source>
        <dbReference type="Pfam" id="PF03816"/>
    </source>
</evidence>
<sequence length="352" mass="39989">MNKAYKWSFFFIGLIFVTLIVLLKPYYIFVTRTLKISPLKLIFTKGSLNIYDNQVNILFLGIAGENHDGPNLSDSIVVLNYNFKNNKITTISIPRDIWSNTLKDKINSAFAYGEAKKPGSGGFILARAEISSIIGLPVQYAAVIDFDKFKELIDFVGGIEVEVENSFVDNRFPIAGEENNDCNHDPEYKCRFETISFSKGKTLMTGETALKFVRSRNADGKEGTDFAREKRQQKVIEAVKNSILRIISKPDIKSFEKLYSLLEGLVKREINNQQVATIIKNIVVKRKSEFKKISLEESLFTNPPLDNYKYDGLWVLIPKNEDFSIVHKYIECSLSSNDSSLDCLKDKGKNNK</sequence>
<feature type="transmembrane region" description="Helical" evidence="2">
    <location>
        <begin position="7"/>
        <end position="29"/>
    </location>
</feature>
<protein>
    <submittedName>
        <fullName evidence="4">Cell envelope-related transcriptional attenuator</fullName>
    </submittedName>
</protein>
<evidence type="ECO:0000256" key="1">
    <source>
        <dbReference type="ARBA" id="ARBA00006068"/>
    </source>
</evidence>
<dbReference type="Proteomes" id="UP000034536">
    <property type="component" value="Unassembled WGS sequence"/>
</dbReference>
<proteinExistence type="inferred from homology"/>
<dbReference type="InterPro" id="IPR004474">
    <property type="entry name" value="LytR_CpsA_psr"/>
</dbReference>
<dbReference type="NCBIfam" id="TIGR00350">
    <property type="entry name" value="lytR_cpsA_psr"/>
    <property type="match status" value="1"/>
</dbReference>
<name>A0A0G0FGL3_9BACT</name>
<comment type="similarity">
    <text evidence="1">Belongs to the LytR/CpsA/Psr (LCP) family.</text>
</comment>
<dbReference type="PANTHER" id="PTHR33392:SF6">
    <property type="entry name" value="POLYISOPRENYL-TEICHOIC ACID--PEPTIDOGLYCAN TEICHOIC ACID TRANSFERASE TAGU"/>
    <property type="match status" value="1"/>
</dbReference>
<evidence type="ECO:0000256" key="2">
    <source>
        <dbReference type="SAM" id="Phobius"/>
    </source>
</evidence>